<organism evidence="1 2">
    <name type="scientific">Legionella cardiaca</name>
    <dbReference type="NCBI Taxonomy" id="1071983"/>
    <lineage>
        <taxon>Bacteria</taxon>
        <taxon>Pseudomonadati</taxon>
        <taxon>Pseudomonadota</taxon>
        <taxon>Gammaproteobacteria</taxon>
        <taxon>Legionellales</taxon>
        <taxon>Legionellaceae</taxon>
        <taxon>Legionella</taxon>
    </lineage>
</organism>
<keyword evidence="2" id="KW-1185">Reference proteome</keyword>
<accession>A0ABY8AVF8</accession>
<gene>
    <name evidence="1" type="ORF">PXX05_02815</name>
</gene>
<reference evidence="1 2" key="1">
    <citation type="submission" date="2023-02" db="EMBL/GenBank/DDBJ databases">
        <title>Genome Sequence of L. cardiaca H63T.</title>
        <authorList>
            <person name="Lopez A.E."/>
            <person name="Cianciotto N.P."/>
        </authorList>
    </citation>
    <scope>NUCLEOTIDE SEQUENCE [LARGE SCALE GENOMIC DNA]</scope>
    <source>
        <strain evidence="1 2">H63</strain>
    </source>
</reference>
<name>A0ABY8AVF8_9GAMM</name>
<protein>
    <submittedName>
        <fullName evidence="1">Uncharacterized protein</fullName>
    </submittedName>
</protein>
<dbReference type="EMBL" id="CP119078">
    <property type="protein sequence ID" value="WED43726.1"/>
    <property type="molecule type" value="Genomic_DNA"/>
</dbReference>
<evidence type="ECO:0000313" key="1">
    <source>
        <dbReference type="EMBL" id="WED43726.1"/>
    </source>
</evidence>
<evidence type="ECO:0000313" key="2">
    <source>
        <dbReference type="Proteomes" id="UP001222087"/>
    </source>
</evidence>
<proteinExistence type="predicted"/>
<dbReference type="Proteomes" id="UP001222087">
    <property type="component" value="Chromosome"/>
</dbReference>
<dbReference type="RefSeq" id="WP_275089538.1">
    <property type="nucleotide sequence ID" value="NZ_CP119078.1"/>
</dbReference>
<sequence>MFSYTAKLYIDKKTIEERSGNNLEELYIWMMAKAHNQTSHYRGSIINNSTQKIIRNFQTCSLE</sequence>